<feature type="transmembrane region" description="Helical" evidence="2">
    <location>
        <begin position="148"/>
        <end position="170"/>
    </location>
</feature>
<keyword evidence="2" id="KW-0472">Membrane</keyword>
<dbReference type="RefSeq" id="WP_344242180.1">
    <property type="nucleotide sequence ID" value="NZ_BAAAHH010000014.1"/>
</dbReference>
<keyword evidence="4" id="KW-1185">Reference proteome</keyword>
<feature type="compositionally biased region" description="Basic residues" evidence="1">
    <location>
        <begin position="53"/>
        <end position="66"/>
    </location>
</feature>
<sequence length="293" mass="31326">MTTIERKTVARPRRRSAGPEPQSDTRPDRKGGRRRPDEPPAEAGAAKAEKPRAGRPKVPKAGKPRAGKPEAEEPKAKEPRARARRKAGAAEPVARGTKERTPKRRTPEKRTLKPGRARPKAEPAVQGQTQQRPRPRPRPSAGRPRAPFVLLNLCLLGGALVSLLVLNTVLARDAYTLSALERSERRLTQQKQTLIEEIAREEAPRRLALKARNQGMVQPSELAFVDPDNGRVTGGKKRPVPSAAAAAAAAAGIIGVPGAVVPGDGIPGWAGTADPARSQEPQATGEAPAERTP</sequence>
<evidence type="ECO:0000256" key="1">
    <source>
        <dbReference type="SAM" id="MobiDB-lite"/>
    </source>
</evidence>
<accession>A0ABP4BT21</accession>
<feature type="region of interest" description="Disordered" evidence="1">
    <location>
        <begin position="266"/>
        <end position="293"/>
    </location>
</feature>
<feature type="compositionally biased region" description="Basic residues" evidence="1">
    <location>
        <begin position="101"/>
        <end position="118"/>
    </location>
</feature>
<evidence type="ECO:0000313" key="3">
    <source>
        <dbReference type="EMBL" id="GAA0954554.1"/>
    </source>
</evidence>
<name>A0ABP4BT21_9ACTN</name>
<dbReference type="EMBL" id="BAAAHH010000014">
    <property type="protein sequence ID" value="GAA0954554.1"/>
    <property type="molecule type" value="Genomic_DNA"/>
</dbReference>
<comment type="caution">
    <text evidence="3">The sequence shown here is derived from an EMBL/GenBank/DDBJ whole genome shotgun (WGS) entry which is preliminary data.</text>
</comment>
<keyword evidence="2" id="KW-0812">Transmembrane</keyword>
<feature type="compositionally biased region" description="Basic and acidic residues" evidence="1">
    <location>
        <begin position="67"/>
        <end position="81"/>
    </location>
</feature>
<organism evidence="3 4">
    <name type="scientific">Actinocorallia libanotica</name>
    <dbReference type="NCBI Taxonomy" id="46162"/>
    <lineage>
        <taxon>Bacteria</taxon>
        <taxon>Bacillati</taxon>
        <taxon>Actinomycetota</taxon>
        <taxon>Actinomycetes</taxon>
        <taxon>Streptosporangiales</taxon>
        <taxon>Thermomonosporaceae</taxon>
        <taxon>Actinocorallia</taxon>
    </lineage>
</organism>
<proteinExistence type="predicted"/>
<evidence type="ECO:0000256" key="2">
    <source>
        <dbReference type="SAM" id="Phobius"/>
    </source>
</evidence>
<reference evidence="4" key="1">
    <citation type="journal article" date="2019" name="Int. J. Syst. Evol. Microbiol.">
        <title>The Global Catalogue of Microorganisms (GCM) 10K type strain sequencing project: providing services to taxonomists for standard genome sequencing and annotation.</title>
        <authorList>
            <consortium name="The Broad Institute Genomics Platform"/>
            <consortium name="The Broad Institute Genome Sequencing Center for Infectious Disease"/>
            <person name="Wu L."/>
            <person name="Ma J."/>
        </authorList>
    </citation>
    <scope>NUCLEOTIDE SEQUENCE [LARGE SCALE GENOMIC DNA]</scope>
    <source>
        <strain evidence="4">JCM 10696</strain>
    </source>
</reference>
<evidence type="ECO:0000313" key="4">
    <source>
        <dbReference type="Proteomes" id="UP001500665"/>
    </source>
</evidence>
<evidence type="ECO:0008006" key="5">
    <source>
        <dbReference type="Google" id="ProtNLM"/>
    </source>
</evidence>
<keyword evidence="2" id="KW-1133">Transmembrane helix</keyword>
<feature type="compositionally biased region" description="Basic and acidic residues" evidence="1">
    <location>
        <begin position="23"/>
        <end position="38"/>
    </location>
</feature>
<gene>
    <name evidence="3" type="ORF">GCM10009550_38000</name>
</gene>
<dbReference type="Proteomes" id="UP001500665">
    <property type="component" value="Unassembled WGS sequence"/>
</dbReference>
<protein>
    <recommendedName>
        <fullName evidence="5">Cell division protein FtsL</fullName>
    </recommendedName>
</protein>
<feature type="region of interest" description="Disordered" evidence="1">
    <location>
        <begin position="1"/>
        <end position="143"/>
    </location>
</feature>